<feature type="non-terminal residue" evidence="1">
    <location>
        <position position="1"/>
    </location>
</feature>
<name>A0A9N9E2W7_9GLOM</name>
<evidence type="ECO:0000313" key="1">
    <source>
        <dbReference type="EMBL" id="CAG8661931.1"/>
    </source>
</evidence>
<protein>
    <submittedName>
        <fullName evidence="1">7905_t:CDS:1</fullName>
    </submittedName>
</protein>
<evidence type="ECO:0000313" key="2">
    <source>
        <dbReference type="Proteomes" id="UP000789706"/>
    </source>
</evidence>
<proteinExistence type="predicted"/>
<sequence>SVPFGCAAKWYILQYPLLKNTRLKSQSHLNTSQLIKKQIIKLCHIEGAVDFLEWEYGNTCQHLCGGIGEYISSCSNYNLANNLRNGNDMHHCSVH</sequence>
<keyword evidence="2" id="KW-1185">Reference proteome</keyword>
<comment type="caution">
    <text evidence="1">The sequence shown here is derived from an EMBL/GenBank/DDBJ whole genome shotgun (WGS) entry which is preliminary data.</text>
</comment>
<dbReference type="OrthoDB" id="2440649at2759"/>
<dbReference type="EMBL" id="CAJVPK010008607">
    <property type="protein sequence ID" value="CAG8661931.1"/>
    <property type="molecule type" value="Genomic_DNA"/>
</dbReference>
<accession>A0A9N9E2W7</accession>
<gene>
    <name evidence="1" type="ORF">DEBURN_LOCUS11787</name>
</gene>
<reference evidence="1" key="1">
    <citation type="submission" date="2021-06" db="EMBL/GenBank/DDBJ databases">
        <authorList>
            <person name="Kallberg Y."/>
            <person name="Tangrot J."/>
            <person name="Rosling A."/>
        </authorList>
    </citation>
    <scope>NUCLEOTIDE SEQUENCE</scope>
    <source>
        <strain evidence="1">AZ414A</strain>
    </source>
</reference>
<organism evidence="1 2">
    <name type="scientific">Diversispora eburnea</name>
    <dbReference type="NCBI Taxonomy" id="1213867"/>
    <lineage>
        <taxon>Eukaryota</taxon>
        <taxon>Fungi</taxon>
        <taxon>Fungi incertae sedis</taxon>
        <taxon>Mucoromycota</taxon>
        <taxon>Glomeromycotina</taxon>
        <taxon>Glomeromycetes</taxon>
        <taxon>Diversisporales</taxon>
        <taxon>Diversisporaceae</taxon>
        <taxon>Diversispora</taxon>
    </lineage>
</organism>
<dbReference type="AlphaFoldDB" id="A0A9N9E2W7"/>
<dbReference type="Proteomes" id="UP000789706">
    <property type="component" value="Unassembled WGS sequence"/>
</dbReference>
<feature type="non-terminal residue" evidence="1">
    <location>
        <position position="95"/>
    </location>
</feature>